<reference evidence="2 3" key="1">
    <citation type="submission" date="2020-06" db="EMBL/GenBank/DDBJ databases">
        <title>Methanolobus halotolerans sp. nov., isolated from a saline lake Tus in Siberia.</title>
        <authorList>
            <person name="Shen Y."/>
            <person name="Chen S.-C."/>
            <person name="Lai M.-C."/>
            <person name="Huang H.-H."/>
            <person name="Chiu H.-H."/>
            <person name="Tang S.-L."/>
            <person name="Rogozin D.Y."/>
            <person name="Degermendzhy A.G."/>
        </authorList>
    </citation>
    <scope>NUCLEOTIDE SEQUENCE [LARGE SCALE GENOMIC DNA]</scope>
    <source>
        <strain evidence="2 3">DSM 21339</strain>
    </source>
</reference>
<dbReference type="SMART" id="SM01118">
    <property type="entry name" value="CYTH"/>
    <property type="match status" value="1"/>
</dbReference>
<dbReference type="AlphaFoldDB" id="A0A7D5INR3"/>
<name>A0A7D5INR3_9EURY</name>
<dbReference type="CDD" id="cd00077">
    <property type="entry name" value="HDc"/>
    <property type="match status" value="1"/>
</dbReference>
<proteinExistence type="predicted"/>
<dbReference type="InterPro" id="IPR048950">
    <property type="entry name" value="Ppx_GppA_C"/>
</dbReference>
<dbReference type="PANTHER" id="PTHR30005:SF0">
    <property type="entry name" value="RETROGRADE REGULATION PROTEIN 2"/>
    <property type="match status" value="1"/>
</dbReference>
<organism evidence="2 3">
    <name type="scientific">Methanolobus zinderi</name>
    <dbReference type="NCBI Taxonomy" id="536044"/>
    <lineage>
        <taxon>Archaea</taxon>
        <taxon>Methanobacteriati</taxon>
        <taxon>Methanobacteriota</taxon>
        <taxon>Stenosarchaea group</taxon>
        <taxon>Methanomicrobia</taxon>
        <taxon>Methanosarcinales</taxon>
        <taxon>Methanosarcinaceae</taxon>
        <taxon>Methanolobus</taxon>
    </lineage>
</organism>
<dbReference type="SUPFAM" id="SSF109604">
    <property type="entry name" value="HD-domain/PDEase-like"/>
    <property type="match status" value="1"/>
</dbReference>
<dbReference type="InterPro" id="IPR050273">
    <property type="entry name" value="GppA/Ppx_hydrolase"/>
</dbReference>
<evidence type="ECO:0000259" key="1">
    <source>
        <dbReference type="PROSITE" id="PS51707"/>
    </source>
</evidence>
<feature type="domain" description="CYTH" evidence="1">
    <location>
        <begin position="1"/>
        <end position="207"/>
    </location>
</feature>
<dbReference type="Pfam" id="PF21447">
    <property type="entry name" value="Ppx-GppA_III"/>
    <property type="match status" value="1"/>
</dbReference>
<dbReference type="PROSITE" id="PS51707">
    <property type="entry name" value="CYTH"/>
    <property type="match status" value="1"/>
</dbReference>
<dbReference type="OrthoDB" id="125235at2157"/>
<dbReference type="KEGG" id="mzi:HWN40_03935"/>
<dbReference type="SUPFAM" id="SSF55154">
    <property type="entry name" value="CYTH-like phosphatases"/>
    <property type="match status" value="1"/>
</dbReference>
<gene>
    <name evidence="2" type="ORF">HWN40_03935</name>
</gene>
<keyword evidence="3" id="KW-1185">Reference proteome</keyword>
<dbReference type="EMBL" id="CP058215">
    <property type="protein sequence ID" value="QLC49467.1"/>
    <property type="molecule type" value="Genomic_DNA"/>
</dbReference>
<protein>
    <submittedName>
        <fullName evidence="2">CYTH domain-containing protein</fullName>
    </submittedName>
</protein>
<evidence type="ECO:0000313" key="3">
    <source>
        <dbReference type="Proteomes" id="UP000509594"/>
    </source>
</evidence>
<dbReference type="InterPro" id="IPR023577">
    <property type="entry name" value="CYTH_domain"/>
</dbReference>
<dbReference type="InterPro" id="IPR033469">
    <property type="entry name" value="CYTH-like_dom_sf"/>
</dbReference>
<dbReference type="Gene3D" id="2.40.320.10">
    <property type="entry name" value="Hypothetical Protein Pfu-838710-001"/>
    <property type="match status" value="1"/>
</dbReference>
<dbReference type="Proteomes" id="UP000509594">
    <property type="component" value="Chromosome"/>
</dbReference>
<dbReference type="RefSeq" id="WP_176964530.1">
    <property type="nucleotide sequence ID" value="NZ_CP058215.1"/>
</dbReference>
<evidence type="ECO:0000313" key="2">
    <source>
        <dbReference type="EMBL" id="QLC49467.1"/>
    </source>
</evidence>
<dbReference type="Pfam" id="PF01928">
    <property type="entry name" value="CYTH"/>
    <property type="match status" value="1"/>
</dbReference>
<dbReference type="GeneID" id="55820796"/>
<accession>A0A7D5INR3</accession>
<dbReference type="PANTHER" id="PTHR30005">
    <property type="entry name" value="EXOPOLYPHOSPHATASE"/>
    <property type="match status" value="1"/>
</dbReference>
<dbReference type="InterPro" id="IPR003607">
    <property type="entry name" value="HD/PDEase_dom"/>
</dbReference>
<dbReference type="Gene3D" id="1.10.3210.10">
    <property type="entry name" value="Hypothetical protein af1432"/>
    <property type="match status" value="1"/>
</dbReference>
<sequence length="417" mass="47448">MMEIEAKFLLSDEVVFEKLSSIDSIDTFTVANRIKSNFKDTYFDTLDMALYSAGYSFRCREKPGKITYTLKSLEKTDSVIRKREEIEVVVPEKCEVSELDEGRLKSFVLNVIGSGKLFSLFEVIHERTSCDLMDDSRNVAELSLDDVVIKCKGNEKAYLEVEVELQEGSEDELQSLAEVMVGDFGLMPGSSSKFDNGLELWRENISRTAGKLDYGKVPSRKKIDPITFTELLNDYDVERNHARKVTENSLALFDELISVHRLDPDLRDTMIMAALVHDVGVTTDVKGHHKAGRDILLRQSPAEIPFPLYLILPWTTFLHKKKIHEDKLAKLFVKKKFSALPQKMRDDILRMAAILRIADGMDYSRMDSVISNIETRNKDVIIEIKGPGSEIDARRAEKKSDLWGLVLDRAVKFRPVA</sequence>